<evidence type="ECO:0000256" key="6">
    <source>
        <dbReference type="ARBA" id="ARBA00022764"/>
    </source>
</evidence>
<dbReference type="SUPFAM" id="SSF53955">
    <property type="entry name" value="Lysozyme-like"/>
    <property type="match status" value="1"/>
</dbReference>
<organism evidence="13 14">
    <name type="scientific">endosymbiont of Galathealinum brachiosum</name>
    <dbReference type="NCBI Taxonomy" id="2200906"/>
    <lineage>
        <taxon>Bacteria</taxon>
        <taxon>Pseudomonadati</taxon>
        <taxon>Pseudomonadota</taxon>
        <taxon>Gammaproteobacteria</taxon>
        <taxon>sulfur-oxidizing symbionts</taxon>
    </lineage>
</organism>
<dbReference type="PRINTS" id="PR01002">
    <property type="entry name" value="FLGFLGJ"/>
</dbReference>
<evidence type="ECO:0000256" key="3">
    <source>
        <dbReference type="ARBA" id="ARBA00006880"/>
    </source>
</evidence>
<dbReference type="InterPro" id="IPR002901">
    <property type="entry name" value="MGlyc_endo_b_GlcNAc-like_dom"/>
</dbReference>
<dbReference type="PANTHER" id="PTHR33308:SF9">
    <property type="entry name" value="PEPTIDOGLYCAN HYDROLASE FLGJ"/>
    <property type="match status" value="1"/>
</dbReference>
<evidence type="ECO:0000313" key="13">
    <source>
        <dbReference type="EMBL" id="RDH84706.1"/>
    </source>
</evidence>
<dbReference type="GO" id="GO:0042597">
    <property type="term" value="C:periplasmic space"/>
    <property type="evidence" value="ECO:0007669"/>
    <property type="project" value="UniProtKB-SubCell"/>
</dbReference>
<evidence type="ECO:0000256" key="8">
    <source>
        <dbReference type="ARBA" id="ARBA00022801"/>
    </source>
</evidence>
<dbReference type="InterPro" id="IPR019301">
    <property type="entry name" value="Flagellar_prot_FlgJ_N"/>
</dbReference>
<comment type="caution">
    <text evidence="13">The sequence shown here is derived from an EMBL/GenBank/DDBJ whole genome shotgun (WGS) entry which is preliminary data.</text>
</comment>
<evidence type="ECO:0000256" key="2">
    <source>
        <dbReference type="ARBA" id="ARBA00004418"/>
    </source>
</evidence>
<reference evidence="13 14" key="1">
    <citation type="journal article" date="2018" name="ISME J.">
        <title>Endosymbiont genomes yield clues of tubeworm success.</title>
        <authorList>
            <person name="Li Y."/>
            <person name="Liles M.R."/>
            <person name="Halanych K.M."/>
        </authorList>
    </citation>
    <scope>NUCLEOTIDE SEQUENCE [LARGE SCALE GENOMIC DNA]</scope>
    <source>
        <strain evidence="13">A1464</strain>
    </source>
</reference>
<keyword evidence="7" id="KW-1005">Bacterial flagellum biogenesis</keyword>
<comment type="subcellular location">
    <subcellularLocation>
        <location evidence="2">Periplasm</location>
    </subcellularLocation>
</comment>
<keyword evidence="10" id="KW-0961">Cell wall biogenesis/degradation</keyword>
<comment type="similarity">
    <text evidence="3">In the N-terminal section; belongs to the FlgJ family.</text>
</comment>
<dbReference type="InterPro" id="IPR013377">
    <property type="entry name" value="FlgJ"/>
</dbReference>
<protein>
    <recommendedName>
        <fullName evidence="5">Peptidoglycan hydrolase FlgJ</fullName>
    </recommendedName>
    <alternativeName>
        <fullName evidence="11">Muramidase FlgJ</fullName>
    </alternativeName>
</protein>
<sequence length="321" mass="36297">MVSDTAIYTDFSALTELKKDAREKSPEAIKEVAKQFESLFVQMMLKSMRETVPENELFGSKSEKTYQDMYDKQLSMQISNGKGIGLADVIERQLGGKPDSELNKKRIEDYLSDSRPVDRPFESNVTLHKLRKDSVGNTSGAQDVKNIAPDEAPTTAWQSVKEFINDIWPHAQRAAKKLGIDADVLVAQSALETGWGKHTPKHADGSNSFNLFGIKADNRWQGDKVEIMTREVRHGVMQQEKAEFRSYDSVSQSFEDYASFIMENPRYQKALEHGYDSSAYARELQKAGYATDPEYANKINRVRGNEVLQAELKKIENVPLT</sequence>
<comment type="similarity">
    <text evidence="4">In the C-terminal section; belongs to the glycosyl hydrolase 73 family.</text>
</comment>
<dbReference type="InterPro" id="IPR051056">
    <property type="entry name" value="Glycosyl_Hydrolase_73"/>
</dbReference>
<evidence type="ECO:0000313" key="14">
    <source>
        <dbReference type="Proteomes" id="UP000254266"/>
    </source>
</evidence>
<gene>
    <name evidence="13" type="ORF">DIZ80_04360</name>
</gene>
<evidence type="ECO:0000256" key="9">
    <source>
        <dbReference type="ARBA" id="ARBA00023295"/>
    </source>
</evidence>
<dbReference type="GO" id="GO:0044780">
    <property type="term" value="P:bacterial-type flagellum assembly"/>
    <property type="evidence" value="ECO:0007669"/>
    <property type="project" value="InterPro"/>
</dbReference>
<dbReference type="Proteomes" id="UP000254266">
    <property type="component" value="Unassembled WGS sequence"/>
</dbReference>
<accession>A0A370DKM8</accession>
<dbReference type="GO" id="GO:0016798">
    <property type="term" value="F:hydrolase activity, acting on glycosyl bonds"/>
    <property type="evidence" value="ECO:0007669"/>
    <property type="project" value="UniProtKB-KW"/>
</dbReference>
<dbReference type="Gene3D" id="2.10.70.40">
    <property type="entry name" value="peptidoglycan hydrolase"/>
    <property type="match status" value="1"/>
</dbReference>
<keyword evidence="8 13" id="KW-0378">Hydrolase</keyword>
<keyword evidence="13" id="KW-0966">Cell projection</keyword>
<keyword evidence="9" id="KW-0326">Glycosidase</keyword>
<dbReference type="SMART" id="SM00047">
    <property type="entry name" value="LYZ2"/>
    <property type="match status" value="1"/>
</dbReference>
<proteinExistence type="inferred from homology"/>
<dbReference type="PANTHER" id="PTHR33308">
    <property type="entry name" value="PEPTIDOGLYCAN HYDROLASE FLGJ"/>
    <property type="match status" value="1"/>
</dbReference>
<evidence type="ECO:0000259" key="12">
    <source>
        <dbReference type="SMART" id="SM00047"/>
    </source>
</evidence>
<dbReference type="NCBIfam" id="TIGR02541">
    <property type="entry name" value="flagell_FlgJ"/>
    <property type="match status" value="1"/>
</dbReference>
<keyword evidence="14" id="KW-1185">Reference proteome</keyword>
<dbReference type="GO" id="GO:0071555">
    <property type="term" value="P:cell wall organization"/>
    <property type="evidence" value="ECO:0007669"/>
    <property type="project" value="UniProtKB-KW"/>
</dbReference>
<dbReference type="Gene3D" id="1.10.530.10">
    <property type="match status" value="1"/>
</dbReference>
<keyword evidence="13" id="KW-0969">Cilium</keyword>
<dbReference type="Pfam" id="PF10135">
    <property type="entry name" value="Rod-binding"/>
    <property type="match status" value="1"/>
</dbReference>
<evidence type="ECO:0000256" key="1">
    <source>
        <dbReference type="ARBA" id="ARBA00002954"/>
    </source>
</evidence>
<keyword evidence="13" id="KW-0282">Flagellum</keyword>
<evidence type="ECO:0000256" key="4">
    <source>
        <dbReference type="ARBA" id="ARBA00007974"/>
    </source>
</evidence>
<keyword evidence="6" id="KW-0574">Periplasm</keyword>
<evidence type="ECO:0000256" key="10">
    <source>
        <dbReference type="ARBA" id="ARBA00023316"/>
    </source>
</evidence>
<feature type="domain" description="Mannosyl-glycoprotein endo-beta-N-acetylglucosamidase-like" evidence="12">
    <location>
        <begin position="153"/>
        <end position="314"/>
    </location>
</feature>
<evidence type="ECO:0000256" key="7">
    <source>
        <dbReference type="ARBA" id="ARBA00022795"/>
    </source>
</evidence>
<dbReference type="GO" id="GO:0071973">
    <property type="term" value="P:bacterial-type flagellum-dependent cell motility"/>
    <property type="evidence" value="ECO:0007669"/>
    <property type="project" value="TreeGrafter"/>
</dbReference>
<comment type="function">
    <text evidence="1">Flagellum-specific muramidase which hydrolyzes the peptidoglycan layer to assemble the rod structure in the periplasmic space.</text>
</comment>
<dbReference type="AlphaFoldDB" id="A0A370DKM8"/>
<name>A0A370DKM8_9GAMM</name>
<evidence type="ECO:0000256" key="5">
    <source>
        <dbReference type="ARBA" id="ARBA00013433"/>
    </source>
</evidence>
<dbReference type="InterPro" id="IPR023346">
    <property type="entry name" value="Lysozyme-like_dom_sf"/>
</dbReference>
<dbReference type="EMBL" id="QFXC01000007">
    <property type="protein sequence ID" value="RDH84706.1"/>
    <property type="molecule type" value="Genomic_DNA"/>
</dbReference>
<dbReference type="GO" id="GO:0004040">
    <property type="term" value="F:amidase activity"/>
    <property type="evidence" value="ECO:0007669"/>
    <property type="project" value="InterPro"/>
</dbReference>
<evidence type="ECO:0000256" key="11">
    <source>
        <dbReference type="ARBA" id="ARBA00030835"/>
    </source>
</evidence>
<dbReference type="Pfam" id="PF01832">
    <property type="entry name" value="Glucosaminidase"/>
    <property type="match status" value="1"/>
</dbReference>